<feature type="transmembrane region" description="Helical" evidence="1">
    <location>
        <begin position="132"/>
        <end position="150"/>
    </location>
</feature>
<dbReference type="InterPro" id="IPR008457">
    <property type="entry name" value="Cu-R_CopD_dom"/>
</dbReference>
<proteinExistence type="predicted"/>
<keyword evidence="1" id="KW-1133">Transmembrane helix</keyword>
<dbReference type="EMBL" id="BAABLD010000017">
    <property type="protein sequence ID" value="GAA5172002.1"/>
    <property type="molecule type" value="Genomic_DNA"/>
</dbReference>
<sequence length="153" mass="16746">MLYDILRSLHVLAIIVWVGGMVLMHFIVRPTVAELLEPPQRLPLMARLLGRFFAWVTVAVVVVLVTGVAMMRLIETGGPTPAVYLHVMMGIGIVMALIFGWIRLSEYPRLRHAVSTAALPVAAASLSRIRRLVALNLALGVLTTLIAMLGRSL</sequence>
<evidence type="ECO:0000259" key="2">
    <source>
        <dbReference type="Pfam" id="PF05425"/>
    </source>
</evidence>
<name>A0ABP9R5Q0_9RHOO</name>
<dbReference type="RefSeq" id="WP_345534650.1">
    <property type="nucleotide sequence ID" value="NZ_BAABLD010000017.1"/>
</dbReference>
<gene>
    <name evidence="3" type="ORF">GCM10025770_37570</name>
</gene>
<dbReference type="Proteomes" id="UP001500547">
    <property type="component" value="Unassembled WGS sequence"/>
</dbReference>
<feature type="domain" description="Copper resistance protein D" evidence="2">
    <location>
        <begin position="47"/>
        <end position="148"/>
    </location>
</feature>
<protein>
    <submittedName>
        <fullName evidence="3">CopD family protein</fullName>
    </submittedName>
</protein>
<keyword evidence="4" id="KW-1185">Reference proteome</keyword>
<feature type="transmembrane region" description="Helical" evidence="1">
    <location>
        <begin position="83"/>
        <end position="102"/>
    </location>
</feature>
<feature type="transmembrane region" description="Helical" evidence="1">
    <location>
        <begin position="48"/>
        <end position="71"/>
    </location>
</feature>
<feature type="transmembrane region" description="Helical" evidence="1">
    <location>
        <begin position="6"/>
        <end position="28"/>
    </location>
</feature>
<keyword evidence="1" id="KW-0472">Membrane</keyword>
<keyword evidence="1" id="KW-0812">Transmembrane</keyword>
<evidence type="ECO:0000256" key="1">
    <source>
        <dbReference type="SAM" id="Phobius"/>
    </source>
</evidence>
<evidence type="ECO:0000313" key="4">
    <source>
        <dbReference type="Proteomes" id="UP001500547"/>
    </source>
</evidence>
<dbReference type="Pfam" id="PF05425">
    <property type="entry name" value="CopD"/>
    <property type="match status" value="1"/>
</dbReference>
<evidence type="ECO:0000313" key="3">
    <source>
        <dbReference type="EMBL" id="GAA5172002.1"/>
    </source>
</evidence>
<reference evidence="4" key="1">
    <citation type="journal article" date="2019" name="Int. J. Syst. Evol. Microbiol.">
        <title>The Global Catalogue of Microorganisms (GCM) 10K type strain sequencing project: providing services to taxonomists for standard genome sequencing and annotation.</title>
        <authorList>
            <consortium name="The Broad Institute Genomics Platform"/>
            <consortium name="The Broad Institute Genome Sequencing Center for Infectious Disease"/>
            <person name="Wu L."/>
            <person name="Ma J."/>
        </authorList>
    </citation>
    <scope>NUCLEOTIDE SEQUENCE [LARGE SCALE GENOMIC DNA]</scope>
    <source>
        <strain evidence="4">JCM 18715</strain>
    </source>
</reference>
<accession>A0ABP9R5Q0</accession>
<comment type="caution">
    <text evidence="3">The sequence shown here is derived from an EMBL/GenBank/DDBJ whole genome shotgun (WGS) entry which is preliminary data.</text>
</comment>
<organism evidence="3 4">
    <name type="scientific">Viridibacterium curvum</name>
    <dbReference type="NCBI Taxonomy" id="1101404"/>
    <lineage>
        <taxon>Bacteria</taxon>
        <taxon>Pseudomonadati</taxon>
        <taxon>Pseudomonadota</taxon>
        <taxon>Betaproteobacteria</taxon>
        <taxon>Rhodocyclales</taxon>
        <taxon>Rhodocyclaceae</taxon>
        <taxon>Viridibacterium</taxon>
    </lineage>
</organism>